<protein>
    <submittedName>
        <fullName evidence="1">Uncharacterized protein</fullName>
    </submittedName>
</protein>
<dbReference type="Proteomes" id="UP000095762">
    <property type="component" value="Unassembled WGS sequence"/>
</dbReference>
<evidence type="ECO:0000313" key="1">
    <source>
        <dbReference type="EMBL" id="CUP62271.1"/>
    </source>
</evidence>
<dbReference type="RefSeq" id="WP_055059245.1">
    <property type="nucleotide sequence ID" value="NZ_CZBP01000001.1"/>
</dbReference>
<sequence>MLKNKRRKLECEINRLLIFDNCDGRYSVYTSRGYCLLADTCLEFAKNFAHNFTRYIAYPLSENSKKYLSQYIELSDKTVLAIGKHAMRYALHTDICAYYKDMEDFFSDWCSIGYSRTEARKLMHGGHGEFMKLPDGLGYIRFVI</sequence>
<gene>
    <name evidence="1" type="ORF">ERS852569_00213</name>
</gene>
<dbReference type="AlphaFoldDB" id="A0A174PRQ8"/>
<evidence type="ECO:0000313" key="2">
    <source>
        <dbReference type="Proteomes" id="UP000095762"/>
    </source>
</evidence>
<dbReference type="EMBL" id="CZBP01000001">
    <property type="protein sequence ID" value="CUP62271.1"/>
    <property type="molecule type" value="Genomic_DNA"/>
</dbReference>
<organism evidence="1 2">
    <name type="scientific">Blautia obeum</name>
    <dbReference type="NCBI Taxonomy" id="40520"/>
    <lineage>
        <taxon>Bacteria</taxon>
        <taxon>Bacillati</taxon>
        <taxon>Bacillota</taxon>
        <taxon>Clostridia</taxon>
        <taxon>Lachnospirales</taxon>
        <taxon>Lachnospiraceae</taxon>
        <taxon>Blautia</taxon>
    </lineage>
</organism>
<proteinExistence type="predicted"/>
<name>A0A174PRQ8_9FIRM</name>
<reference evidence="1 2" key="1">
    <citation type="submission" date="2015-09" db="EMBL/GenBank/DDBJ databases">
        <authorList>
            <consortium name="Pathogen Informatics"/>
        </authorList>
    </citation>
    <scope>NUCLEOTIDE SEQUENCE [LARGE SCALE GENOMIC DNA]</scope>
    <source>
        <strain evidence="1 2">2789STDY5834957</strain>
    </source>
</reference>
<accession>A0A174PRQ8</accession>